<evidence type="ECO:0000256" key="2">
    <source>
        <dbReference type="ARBA" id="ARBA00023015"/>
    </source>
</evidence>
<keyword evidence="8" id="KW-1185">Reference proteome</keyword>
<comment type="similarity">
    <text evidence="1">Belongs to the sigma-70 factor family. ECF subfamily.</text>
</comment>
<dbReference type="InterPro" id="IPR013324">
    <property type="entry name" value="RNA_pol_sigma_r3/r4-like"/>
</dbReference>
<evidence type="ECO:0000256" key="3">
    <source>
        <dbReference type="ARBA" id="ARBA00023082"/>
    </source>
</evidence>
<dbReference type="NCBIfam" id="TIGR02937">
    <property type="entry name" value="sigma70-ECF"/>
    <property type="match status" value="1"/>
</dbReference>
<keyword evidence="2" id="KW-0805">Transcription regulation</keyword>
<dbReference type="InterPro" id="IPR013249">
    <property type="entry name" value="RNA_pol_sigma70_r4_t2"/>
</dbReference>
<dbReference type="InterPro" id="IPR036388">
    <property type="entry name" value="WH-like_DNA-bd_sf"/>
</dbReference>
<comment type="caution">
    <text evidence="7">The sequence shown here is derived from an EMBL/GenBank/DDBJ whole genome shotgun (WGS) entry which is preliminary data.</text>
</comment>
<feature type="domain" description="RNA polymerase sigma-70 region 2" evidence="5">
    <location>
        <begin position="16"/>
        <end position="82"/>
    </location>
</feature>
<dbReference type="Proteomes" id="UP000324383">
    <property type="component" value="Unassembled WGS sequence"/>
</dbReference>
<evidence type="ECO:0000313" key="7">
    <source>
        <dbReference type="EMBL" id="TYK33837.1"/>
    </source>
</evidence>
<dbReference type="Gene3D" id="1.10.10.10">
    <property type="entry name" value="Winged helix-like DNA-binding domain superfamily/Winged helix DNA-binding domain"/>
    <property type="match status" value="1"/>
</dbReference>
<dbReference type="PANTHER" id="PTHR43133:SF46">
    <property type="entry name" value="RNA POLYMERASE SIGMA-70 FACTOR ECF SUBFAMILY"/>
    <property type="match status" value="1"/>
</dbReference>
<dbReference type="EMBL" id="VKLW01000012">
    <property type="protein sequence ID" value="TYK33837.1"/>
    <property type="molecule type" value="Genomic_DNA"/>
</dbReference>
<name>A0A5D3ECE9_9BACE</name>
<dbReference type="InterPro" id="IPR013325">
    <property type="entry name" value="RNA_pol_sigma_r2"/>
</dbReference>
<evidence type="ECO:0000313" key="8">
    <source>
        <dbReference type="Proteomes" id="UP000324383"/>
    </source>
</evidence>
<dbReference type="Pfam" id="PF04542">
    <property type="entry name" value="Sigma70_r2"/>
    <property type="match status" value="1"/>
</dbReference>
<dbReference type="AlphaFoldDB" id="A0A5D3ECE9"/>
<dbReference type="InterPro" id="IPR039425">
    <property type="entry name" value="RNA_pol_sigma-70-like"/>
</dbReference>
<accession>A0A5D3ECE9</accession>
<dbReference type="SUPFAM" id="SSF88946">
    <property type="entry name" value="Sigma2 domain of RNA polymerase sigma factors"/>
    <property type="match status" value="1"/>
</dbReference>
<evidence type="ECO:0000259" key="5">
    <source>
        <dbReference type="Pfam" id="PF04542"/>
    </source>
</evidence>
<dbReference type="PANTHER" id="PTHR43133">
    <property type="entry name" value="RNA POLYMERASE ECF-TYPE SIGMA FACTO"/>
    <property type="match status" value="1"/>
</dbReference>
<evidence type="ECO:0000256" key="1">
    <source>
        <dbReference type="ARBA" id="ARBA00010641"/>
    </source>
</evidence>
<dbReference type="Gene3D" id="1.10.1740.10">
    <property type="match status" value="1"/>
</dbReference>
<dbReference type="NCBIfam" id="TIGR02985">
    <property type="entry name" value="Sig70_bacteroi1"/>
    <property type="match status" value="1"/>
</dbReference>
<dbReference type="GO" id="GO:0016987">
    <property type="term" value="F:sigma factor activity"/>
    <property type="evidence" value="ECO:0007669"/>
    <property type="project" value="UniProtKB-KW"/>
</dbReference>
<keyword evidence="3" id="KW-0731">Sigma factor</keyword>
<dbReference type="InterPro" id="IPR007627">
    <property type="entry name" value="RNA_pol_sigma70_r2"/>
</dbReference>
<sequence>MGNNAKQLEIEFQHFFKKNFPKVKNFAQMLLKSEVDAEDVAQEIFCKLWSQPEIWLDNERDPDCYIFIMTRNFILNIFKHQQVEQEYKESFRTKAILNELTENENVLKNIYYKEMLMTIHLTLEKMPIRRKLIFELSRFEGLSYKEIAEKLDVSIRTVEHQVYLALIELKKMLFLLFFFQIFK</sequence>
<evidence type="ECO:0000259" key="6">
    <source>
        <dbReference type="Pfam" id="PF08281"/>
    </source>
</evidence>
<reference evidence="7 8" key="1">
    <citation type="submission" date="2019-07" db="EMBL/GenBank/DDBJ databases">
        <title>Draft Genome Sequences of Bacteroides pyogenes Strains Isolated from the Uterus Holstein Dairy Cows with Metritis.</title>
        <authorList>
            <person name="Cunha F."/>
            <person name="Galvao K.N."/>
            <person name="Jeon S.J."/>
            <person name="Jeong K.C."/>
        </authorList>
    </citation>
    <scope>NUCLEOTIDE SEQUENCE [LARGE SCALE GENOMIC DNA]</scope>
    <source>
        <strain evidence="7 8">KG-31</strain>
    </source>
</reference>
<dbReference type="SUPFAM" id="SSF88659">
    <property type="entry name" value="Sigma3 and sigma4 domains of RNA polymerase sigma factors"/>
    <property type="match status" value="1"/>
</dbReference>
<keyword evidence="4" id="KW-0804">Transcription</keyword>
<dbReference type="InterPro" id="IPR014284">
    <property type="entry name" value="RNA_pol_sigma-70_dom"/>
</dbReference>
<dbReference type="InterPro" id="IPR014327">
    <property type="entry name" value="RNA_pol_sigma70_bacteroid"/>
</dbReference>
<organism evidence="7 8">
    <name type="scientific">Bacteroides pyogenes</name>
    <dbReference type="NCBI Taxonomy" id="310300"/>
    <lineage>
        <taxon>Bacteria</taxon>
        <taxon>Pseudomonadati</taxon>
        <taxon>Bacteroidota</taxon>
        <taxon>Bacteroidia</taxon>
        <taxon>Bacteroidales</taxon>
        <taxon>Bacteroidaceae</taxon>
        <taxon>Bacteroides</taxon>
    </lineage>
</organism>
<gene>
    <name evidence="7" type="ORF">FNJ60_06605</name>
</gene>
<proteinExistence type="inferred from homology"/>
<dbReference type="RefSeq" id="WP_148730436.1">
    <property type="nucleotide sequence ID" value="NZ_CAMBON010000032.1"/>
</dbReference>
<evidence type="ECO:0000256" key="4">
    <source>
        <dbReference type="ARBA" id="ARBA00023163"/>
    </source>
</evidence>
<dbReference type="Pfam" id="PF08281">
    <property type="entry name" value="Sigma70_r4_2"/>
    <property type="match status" value="1"/>
</dbReference>
<dbReference type="GO" id="GO:0006352">
    <property type="term" value="P:DNA-templated transcription initiation"/>
    <property type="evidence" value="ECO:0007669"/>
    <property type="project" value="InterPro"/>
</dbReference>
<protein>
    <submittedName>
        <fullName evidence="7">RNA polymerase sigma-70 factor</fullName>
    </submittedName>
</protein>
<feature type="domain" description="RNA polymerase sigma factor 70 region 4 type 2" evidence="6">
    <location>
        <begin position="118"/>
        <end position="167"/>
    </location>
</feature>
<dbReference type="GO" id="GO:0003677">
    <property type="term" value="F:DNA binding"/>
    <property type="evidence" value="ECO:0007669"/>
    <property type="project" value="InterPro"/>
</dbReference>